<dbReference type="Proteomes" id="UP000085678">
    <property type="component" value="Unplaced"/>
</dbReference>
<dbReference type="GO" id="GO:0000350">
    <property type="term" value="P:generation of catalytic spliceosome for second transesterification step"/>
    <property type="evidence" value="ECO:0007669"/>
    <property type="project" value="InterPro"/>
</dbReference>
<dbReference type="OrthoDB" id="5983780at2759"/>
<feature type="region of interest" description="Disordered" evidence="1">
    <location>
        <begin position="19"/>
        <end position="39"/>
    </location>
</feature>
<dbReference type="AlphaFoldDB" id="A0A1S3I5V2"/>
<dbReference type="RefSeq" id="XP_013392754.1">
    <property type="nucleotide sequence ID" value="XM_013537300.1"/>
</dbReference>
<accession>A0A1S3I5V2</accession>
<evidence type="ECO:0000313" key="2">
    <source>
        <dbReference type="Proteomes" id="UP000085678"/>
    </source>
</evidence>
<protein>
    <submittedName>
        <fullName evidence="3">Uncharacterized protein LOC106160643</fullName>
    </submittedName>
</protein>
<dbReference type="Pfam" id="PF06246">
    <property type="entry name" value="Isy1"/>
    <property type="match status" value="1"/>
</dbReference>
<gene>
    <name evidence="3" type="primary">LOC106160643</name>
</gene>
<dbReference type="GeneID" id="106160643"/>
<reference evidence="3" key="1">
    <citation type="submission" date="2025-08" db="UniProtKB">
        <authorList>
            <consortium name="RefSeq"/>
        </authorList>
    </citation>
    <scope>IDENTIFICATION</scope>
    <source>
        <tissue evidence="3">Gonads</tissue>
    </source>
</reference>
<keyword evidence="2" id="KW-1185">Reference proteome</keyword>
<evidence type="ECO:0000256" key="1">
    <source>
        <dbReference type="SAM" id="MobiDB-lite"/>
    </source>
</evidence>
<organism evidence="2 3">
    <name type="scientific">Lingula anatina</name>
    <name type="common">Brachiopod</name>
    <name type="synonym">Lingula unguis</name>
    <dbReference type="NCBI Taxonomy" id="7574"/>
    <lineage>
        <taxon>Eukaryota</taxon>
        <taxon>Metazoa</taxon>
        <taxon>Spiralia</taxon>
        <taxon>Lophotrochozoa</taxon>
        <taxon>Brachiopoda</taxon>
        <taxon>Linguliformea</taxon>
        <taxon>Lingulata</taxon>
        <taxon>Lingulida</taxon>
        <taxon>Linguloidea</taxon>
        <taxon>Lingulidae</taxon>
        <taxon>Lingula</taxon>
    </lineage>
</organism>
<dbReference type="KEGG" id="lak:106160643"/>
<feature type="region of interest" description="Disordered" evidence="1">
    <location>
        <begin position="99"/>
        <end position="126"/>
    </location>
</feature>
<dbReference type="InterPro" id="IPR009360">
    <property type="entry name" value="Isy1"/>
</dbReference>
<proteinExistence type="predicted"/>
<dbReference type="InParanoid" id="A0A1S3I5V2"/>
<name>A0A1S3I5V2_LINAN</name>
<sequence>MARNEEKQFGRLNRLILQKEKEEQLKKNPPRPRLDTLNAPEEIKKWIPSLQKDIDFNLKQSQVPCYPESKIQEYKDNVNKYERLYKAFLKKLKTLDPTASEGDAPWNDRPYSGKKRRLEEESDDGKISLTQTAEEDKFSKMQKIETPLLDLPENMSIVKDGTNVINLNVDIDCLDKPLEFNTVFTKSNINKCCIKKAFSNKSGSKLKEEDGHCMHAGKSLTNASTLESQSSYEDSKYKRNNVEELGINGQSFGDKFGIVHFDLHGPRPQSGVSKESSSAKMNLLGLDYDTSSDSDRDSDF</sequence>
<evidence type="ECO:0000313" key="3">
    <source>
        <dbReference type="RefSeq" id="XP_013392754.1"/>
    </source>
</evidence>